<dbReference type="PANTHER" id="PTHR37526:SF1">
    <property type="entry name" value="PROTEIN TUSB"/>
    <property type="match status" value="1"/>
</dbReference>
<dbReference type="Proteomes" id="UP000276634">
    <property type="component" value="Unassembled WGS sequence"/>
</dbReference>
<protein>
    <submittedName>
        <fullName evidence="1">tRNA 2-thiouridine synthesizing protein B</fullName>
    </submittedName>
</protein>
<dbReference type="AlphaFoldDB" id="A0A3N1Y004"/>
<gene>
    <name evidence="1" type="ORF">EDC57_1364</name>
</gene>
<dbReference type="InterPro" id="IPR027396">
    <property type="entry name" value="DsrEFH-like"/>
</dbReference>
<dbReference type="Gene3D" id="3.40.1260.10">
    <property type="entry name" value="DsrEFH-like"/>
    <property type="match status" value="1"/>
</dbReference>
<dbReference type="EMBL" id="RJVI01000002">
    <property type="protein sequence ID" value="ROR32173.1"/>
    <property type="molecule type" value="Genomic_DNA"/>
</dbReference>
<comment type="caution">
    <text evidence="1">The sequence shown here is derived from an EMBL/GenBank/DDBJ whole genome shotgun (WGS) entry which is preliminary data.</text>
</comment>
<proteinExistence type="predicted"/>
<reference evidence="1 2" key="1">
    <citation type="submission" date="2018-11" db="EMBL/GenBank/DDBJ databases">
        <title>Genomic Encyclopedia of Type Strains, Phase IV (KMG-IV): sequencing the most valuable type-strain genomes for metagenomic binning, comparative biology and taxonomic classification.</title>
        <authorList>
            <person name="Goeker M."/>
        </authorList>
    </citation>
    <scope>NUCLEOTIDE SEQUENCE [LARGE SCALE GENOMIC DNA]</scope>
    <source>
        <strain evidence="1 2">DSM 100275</strain>
    </source>
</reference>
<keyword evidence="2" id="KW-1185">Reference proteome</keyword>
<accession>A0A3N1Y004</accession>
<dbReference type="InterPro" id="IPR007215">
    <property type="entry name" value="Sulphur_relay_TusB/DsrH"/>
</dbReference>
<name>A0A3N1Y004_9GAMM</name>
<dbReference type="OrthoDB" id="9795117at2"/>
<organism evidence="1 2">
    <name type="scientific">Inmirania thermothiophila</name>
    <dbReference type="NCBI Taxonomy" id="1750597"/>
    <lineage>
        <taxon>Bacteria</taxon>
        <taxon>Pseudomonadati</taxon>
        <taxon>Pseudomonadota</taxon>
        <taxon>Gammaproteobacteria</taxon>
        <taxon>Chromatiales</taxon>
        <taxon>Ectothiorhodospiraceae</taxon>
        <taxon>Inmirania</taxon>
    </lineage>
</organism>
<dbReference type="PANTHER" id="PTHR37526">
    <property type="entry name" value="PROTEIN TUSB"/>
    <property type="match status" value="1"/>
</dbReference>
<sequence length="101" mass="11378">MPMLHTVNKSPFERNTLDSCLRLAKKGSTILLIEDGVYAALEGTRVSDRIRQAMQEFRICVLEPDLEARGVADRVIEGIERVDYGGFVDLVAEHDAFQAWL</sequence>
<dbReference type="Pfam" id="PF04077">
    <property type="entry name" value="DsrH"/>
    <property type="match status" value="1"/>
</dbReference>
<dbReference type="GO" id="GO:1990228">
    <property type="term" value="C:sulfurtransferase complex"/>
    <property type="evidence" value="ECO:0007669"/>
    <property type="project" value="TreeGrafter"/>
</dbReference>
<dbReference type="SUPFAM" id="SSF75169">
    <property type="entry name" value="DsrEFH-like"/>
    <property type="match status" value="1"/>
</dbReference>
<evidence type="ECO:0000313" key="2">
    <source>
        <dbReference type="Proteomes" id="UP000276634"/>
    </source>
</evidence>
<dbReference type="GO" id="GO:0002143">
    <property type="term" value="P:tRNA wobble position uridine thiolation"/>
    <property type="evidence" value="ECO:0007669"/>
    <property type="project" value="InterPro"/>
</dbReference>
<evidence type="ECO:0000313" key="1">
    <source>
        <dbReference type="EMBL" id="ROR32173.1"/>
    </source>
</evidence>
<dbReference type="NCBIfam" id="TIGR03011">
    <property type="entry name" value="sulf_tusB_dsrH"/>
    <property type="match status" value="1"/>
</dbReference>
<dbReference type="RefSeq" id="WP_123401143.1">
    <property type="nucleotide sequence ID" value="NZ_RJVI01000002.1"/>
</dbReference>